<proteinExistence type="predicted"/>
<accession>A0A1X9LQZ2</accession>
<keyword evidence="3" id="KW-1185">Reference proteome</keyword>
<dbReference type="KEGG" id="cphy:B5808_17030"/>
<protein>
    <submittedName>
        <fullName evidence="2">Uncharacterized protein</fullName>
    </submittedName>
</protein>
<feature type="region of interest" description="Disordered" evidence="1">
    <location>
        <begin position="1"/>
        <end position="74"/>
    </location>
</feature>
<feature type="compositionally biased region" description="Gly residues" evidence="1">
    <location>
        <begin position="1"/>
        <end position="11"/>
    </location>
</feature>
<evidence type="ECO:0000313" key="2">
    <source>
        <dbReference type="EMBL" id="ARJ06738.1"/>
    </source>
</evidence>
<evidence type="ECO:0000313" key="3">
    <source>
        <dbReference type="Proteomes" id="UP000192775"/>
    </source>
</evidence>
<dbReference type="Proteomes" id="UP000192775">
    <property type="component" value="Chromosome"/>
</dbReference>
<gene>
    <name evidence="2" type="ORF">B5808_17030</name>
</gene>
<sequence length="74" mass="7303">MSDEGTAGGDGLGKDGTIPDDPNGLAAGHVPDGSHFNHEEDTQGVADGSADEGDDLLAPETDFGPDGNPVNGAE</sequence>
<evidence type="ECO:0000256" key="1">
    <source>
        <dbReference type="SAM" id="MobiDB-lite"/>
    </source>
</evidence>
<reference evidence="2 3" key="1">
    <citation type="submission" date="2017-04" db="EMBL/GenBank/DDBJ databases">
        <authorList>
            <person name="Afonso C.L."/>
            <person name="Miller P.J."/>
            <person name="Scott M.A."/>
            <person name="Spackman E."/>
            <person name="Goraichik I."/>
            <person name="Dimitrov K.M."/>
            <person name="Suarez D.L."/>
            <person name="Swayne D.E."/>
        </authorList>
    </citation>
    <scope>NUCLEOTIDE SEQUENCE [LARGE SCALE GENOMIC DNA]</scope>
    <source>
        <strain evidence="3">XA(T)</strain>
    </source>
</reference>
<dbReference type="RefSeq" id="WP_085020876.1">
    <property type="nucleotide sequence ID" value="NZ_BMHD01000001.1"/>
</dbReference>
<dbReference type="AlphaFoldDB" id="A0A1X9LQZ2"/>
<name>A0A1X9LQZ2_9MICO</name>
<organism evidence="2 3">
    <name type="scientific">Cnuibacter physcomitrellae</name>
    <dbReference type="NCBI Taxonomy" id="1619308"/>
    <lineage>
        <taxon>Bacteria</taxon>
        <taxon>Bacillati</taxon>
        <taxon>Actinomycetota</taxon>
        <taxon>Actinomycetes</taxon>
        <taxon>Micrococcales</taxon>
        <taxon>Microbacteriaceae</taxon>
        <taxon>Cnuibacter</taxon>
    </lineage>
</organism>
<dbReference type="EMBL" id="CP020715">
    <property type="protein sequence ID" value="ARJ06738.1"/>
    <property type="molecule type" value="Genomic_DNA"/>
</dbReference>